<dbReference type="Pfam" id="PF00005">
    <property type="entry name" value="ABC_tran"/>
    <property type="match status" value="2"/>
</dbReference>
<dbReference type="SMART" id="SM00382">
    <property type="entry name" value="AAA"/>
    <property type="match status" value="2"/>
</dbReference>
<evidence type="ECO:0000313" key="8">
    <source>
        <dbReference type="EMBL" id="PXW64785.1"/>
    </source>
</evidence>
<evidence type="ECO:0000313" key="9">
    <source>
        <dbReference type="Proteomes" id="UP000248021"/>
    </source>
</evidence>
<keyword evidence="6 8" id="KW-0067">ATP-binding</keyword>
<dbReference type="RefSeq" id="WP_110372819.1">
    <property type="nucleotide sequence ID" value="NZ_JAHBRY010000001.1"/>
</dbReference>
<gene>
    <name evidence="8" type="ORF">C7450_101544</name>
</gene>
<keyword evidence="2" id="KW-0813">Transport</keyword>
<evidence type="ECO:0000256" key="2">
    <source>
        <dbReference type="ARBA" id="ARBA00022448"/>
    </source>
</evidence>
<evidence type="ECO:0000259" key="7">
    <source>
        <dbReference type="PROSITE" id="PS50893"/>
    </source>
</evidence>
<dbReference type="PROSITE" id="PS50893">
    <property type="entry name" value="ABC_TRANSPORTER_2"/>
    <property type="match status" value="2"/>
</dbReference>
<dbReference type="OrthoDB" id="9805029at2"/>
<dbReference type="SUPFAM" id="SSF52540">
    <property type="entry name" value="P-loop containing nucleoside triphosphate hydrolases"/>
    <property type="match status" value="2"/>
</dbReference>
<dbReference type="Proteomes" id="UP000248021">
    <property type="component" value="Unassembled WGS sequence"/>
</dbReference>
<organism evidence="8 9">
    <name type="scientific">Chelatococcus asaccharovorans</name>
    <dbReference type="NCBI Taxonomy" id="28210"/>
    <lineage>
        <taxon>Bacteria</taxon>
        <taxon>Pseudomonadati</taxon>
        <taxon>Pseudomonadota</taxon>
        <taxon>Alphaproteobacteria</taxon>
        <taxon>Hyphomicrobiales</taxon>
        <taxon>Chelatococcaceae</taxon>
        <taxon>Chelatococcus</taxon>
    </lineage>
</organism>
<accession>A0A2V3UHD7</accession>
<evidence type="ECO:0000256" key="3">
    <source>
        <dbReference type="ARBA" id="ARBA00022597"/>
    </source>
</evidence>
<dbReference type="Gene3D" id="3.40.50.300">
    <property type="entry name" value="P-loop containing nucleotide triphosphate hydrolases"/>
    <property type="match status" value="2"/>
</dbReference>
<dbReference type="InterPro" id="IPR003439">
    <property type="entry name" value="ABC_transporter-like_ATP-bd"/>
</dbReference>
<name>A0A2V3UHD7_9HYPH</name>
<dbReference type="PROSITE" id="PS00211">
    <property type="entry name" value="ABC_TRANSPORTER_1"/>
    <property type="match status" value="1"/>
</dbReference>
<dbReference type="InterPro" id="IPR050107">
    <property type="entry name" value="ABC_carbohydrate_import_ATPase"/>
</dbReference>
<protein>
    <submittedName>
        <fullName evidence="8">Monosaccharide ABC transporter ATP-binding protein (CUT2 family)</fullName>
    </submittedName>
</protein>
<sequence>MTPGEAATAAGGQDAALLDAQGVGKRFGAVVALSDGRLRVEAGEIHALLGANGCGKSTLCKVIAGTVAPDSGTIAVGGDVVQFRNPRDAEQAGIALFYQELSLIPQLSVAANIGLGREPRTGLGFVDRRRLNSEAEALIALFAGVAGAELKPEAIVADLTPDLRQIVEILKVLARRPRLIILDEATAALDGRQSARLFEILRARKAEGVSTLMISHRLDEVFAVSDRITVMRGGATVAQLVTAGTNRDQVVRHMVGDARIHPVTSQRMPPALAEPRLTAQGVRNARVHDVSLSLRPGEIVGLGGLQGQGQSALLQGLFGALPFTAGRVTIAGETVALTRTADAIRRGLAYVSGDRGRDAALTGRSIFENLVAALLVREKRRLVRPSELDPLATRHADSLNTQYAGLDAPIGTLSGGNQQKIFIARWLATGPRVLLLDDPTKGIDLAAKGDLLAIMRKLADEGASILIYSSEDAELIEWCDRVLVFNSGRIVTELAGPTLDHFHLARAAYGEAA</sequence>
<keyword evidence="5" id="KW-0547">Nucleotide-binding</keyword>
<dbReference type="InterPro" id="IPR017871">
    <property type="entry name" value="ABC_transporter-like_CS"/>
</dbReference>
<dbReference type="CDD" id="cd03216">
    <property type="entry name" value="ABC_Carb_Monos_I"/>
    <property type="match status" value="1"/>
</dbReference>
<dbReference type="EMBL" id="QJJK01000001">
    <property type="protein sequence ID" value="PXW64785.1"/>
    <property type="molecule type" value="Genomic_DNA"/>
</dbReference>
<dbReference type="InterPro" id="IPR027417">
    <property type="entry name" value="P-loop_NTPase"/>
</dbReference>
<keyword evidence="9" id="KW-1185">Reference proteome</keyword>
<evidence type="ECO:0000256" key="4">
    <source>
        <dbReference type="ARBA" id="ARBA00022737"/>
    </source>
</evidence>
<proteinExistence type="inferred from homology"/>
<evidence type="ECO:0000256" key="5">
    <source>
        <dbReference type="ARBA" id="ARBA00022741"/>
    </source>
</evidence>
<dbReference type="GO" id="GO:0005524">
    <property type="term" value="F:ATP binding"/>
    <property type="evidence" value="ECO:0007669"/>
    <property type="project" value="UniProtKB-KW"/>
</dbReference>
<evidence type="ECO:0000256" key="1">
    <source>
        <dbReference type="ARBA" id="ARBA00005417"/>
    </source>
</evidence>
<evidence type="ECO:0000256" key="6">
    <source>
        <dbReference type="ARBA" id="ARBA00022840"/>
    </source>
</evidence>
<comment type="similarity">
    <text evidence="1">Belongs to the ABC transporter superfamily.</text>
</comment>
<dbReference type="InterPro" id="IPR003593">
    <property type="entry name" value="AAA+_ATPase"/>
</dbReference>
<keyword evidence="4" id="KW-0677">Repeat</keyword>
<reference evidence="8 9" key="1">
    <citation type="submission" date="2018-05" db="EMBL/GenBank/DDBJ databases">
        <title>Genomic Encyclopedia of Type Strains, Phase IV (KMG-IV): sequencing the most valuable type-strain genomes for metagenomic binning, comparative biology and taxonomic classification.</title>
        <authorList>
            <person name="Goeker M."/>
        </authorList>
    </citation>
    <scope>NUCLEOTIDE SEQUENCE [LARGE SCALE GENOMIC DNA]</scope>
    <source>
        <strain evidence="8 9">DSM 6462</strain>
    </source>
</reference>
<keyword evidence="3" id="KW-0762">Sugar transport</keyword>
<comment type="caution">
    <text evidence="8">The sequence shown here is derived from an EMBL/GenBank/DDBJ whole genome shotgun (WGS) entry which is preliminary data.</text>
</comment>
<dbReference type="PANTHER" id="PTHR43790">
    <property type="entry name" value="CARBOHYDRATE TRANSPORT ATP-BINDING PROTEIN MG119-RELATED"/>
    <property type="match status" value="1"/>
</dbReference>
<feature type="domain" description="ABC transporter" evidence="7">
    <location>
        <begin position="18"/>
        <end position="258"/>
    </location>
</feature>
<dbReference type="GO" id="GO:0016887">
    <property type="term" value="F:ATP hydrolysis activity"/>
    <property type="evidence" value="ECO:0007669"/>
    <property type="project" value="InterPro"/>
</dbReference>
<dbReference type="CDD" id="cd03215">
    <property type="entry name" value="ABC_Carb_Monos_II"/>
    <property type="match status" value="1"/>
</dbReference>
<dbReference type="PANTHER" id="PTHR43790:SF9">
    <property type="entry name" value="GALACTOFURANOSE TRANSPORTER ATP-BINDING PROTEIN YTFR"/>
    <property type="match status" value="1"/>
</dbReference>
<feature type="domain" description="ABC transporter" evidence="7">
    <location>
        <begin position="272"/>
        <end position="512"/>
    </location>
</feature>
<dbReference type="AlphaFoldDB" id="A0A2V3UHD7"/>